<reference evidence="2 3" key="1">
    <citation type="journal article" name="Sci. Rep.">
        <title>Telomere-to-telomere assembled and centromere annotated genomes of the two main subspecies of the button mushroom Agaricus bisporus reveal especially polymorphic chromosome ends.</title>
        <authorList>
            <person name="Sonnenberg A.S.M."/>
            <person name="Sedaghat-Telgerd N."/>
            <person name="Lavrijssen B."/>
            <person name="Ohm R.A."/>
            <person name="Hendrickx P.M."/>
            <person name="Scholtmeijer K."/>
            <person name="Baars J.J.P."/>
            <person name="van Peer A."/>
        </authorList>
    </citation>
    <scope>NUCLEOTIDE SEQUENCE [LARGE SCALE GENOMIC DNA]</scope>
    <source>
        <strain evidence="2 3">H119_p4</strain>
    </source>
</reference>
<evidence type="ECO:0000313" key="3">
    <source>
        <dbReference type="Proteomes" id="UP000629468"/>
    </source>
</evidence>
<accession>A0A8H7EZC7</accession>
<dbReference type="AlphaFoldDB" id="A0A8H7EZC7"/>
<feature type="compositionally biased region" description="Low complexity" evidence="1">
    <location>
        <begin position="32"/>
        <end position="50"/>
    </location>
</feature>
<protein>
    <submittedName>
        <fullName evidence="2">Uncharacterized protein</fullName>
    </submittedName>
</protein>
<feature type="compositionally biased region" description="Basic and acidic residues" evidence="1">
    <location>
        <begin position="61"/>
        <end position="73"/>
    </location>
</feature>
<gene>
    <name evidence="2" type="ORF">Agabi119p4_7877</name>
</gene>
<evidence type="ECO:0000313" key="2">
    <source>
        <dbReference type="EMBL" id="KAF7768634.1"/>
    </source>
</evidence>
<organism evidence="2 3">
    <name type="scientific">Agaricus bisporus var. burnettii</name>
    <dbReference type="NCBI Taxonomy" id="192524"/>
    <lineage>
        <taxon>Eukaryota</taxon>
        <taxon>Fungi</taxon>
        <taxon>Dikarya</taxon>
        <taxon>Basidiomycota</taxon>
        <taxon>Agaricomycotina</taxon>
        <taxon>Agaricomycetes</taxon>
        <taxon>Agaricomycetidae</taxon>
        <taxon>Agaricales</taxon>
        <taxon>Agaricineae</taxon>
        <taxon>Agaricaceae</taxon>
        <taxon>Agaricus</taxon>
    </lineage>
</organism>
<dbReference type="EMBL" id="JABXXO010000010">
    <property type="protein sequence ID" value="KAF7768634.1"/>
    <property type="molecule type" value="Genomic_DNA"/>
</dbReference>
<proteinExistence type="predicted"/>
<evidence type="ECO:0000256" key="1">
    <source>
        <dbReference type="SAM" id="MobiDB-lite"/>
    </source>
</evidence>
<name>A0A8H7EZC7_AGABI</name>
<feature type="region of interest" description="Disordered" evidence="1">
    <location>
        <begin position="30"/>
        <end position="79"/>
    </location>
</feature>
<dbReference type="Proteomes" id="UP000629468">
    <property type="component" value="Unassembled WGS sequence"/>
</dbReference>
<comment type="caution">
    <text evidence="2">The sequence shown here is derived from an EMBL/GenBank/DDBJ whole genome shotgun (WGS) entry which is preliminary data.</text>
</comment>
<sequence>MQSHLMNVDPSSRLIYGADSIRKSILALRQIPSVPTSPSSSYPSGKRSGSGNIGAILQKKPPADHPCNNERVTRFGSNLARPRFIPKQITHGVKAHRSVKMRVEAEYEDERKRGKRHRPKAQLRVEPTCID</sequence>
<feature type="region of interest" description="Disordered" evidence="1">
    <location>
        <begin position="105"/>
        <end position="131"/>
    </location>
</feature>